<comment type="catalytic activity">
    <reaction evidence="8 9 10">
        <text>2-[(2R,5Z)-2-carboxy-4-methylthiazol-5(2H)-ylidene]ethyl phosphate + 4-amino-2-methyl-5-(diphosphooxymethyl)pyrimidine + 2 H(+) = thiamine phosphate + CO2 + diphosphate</text>
        <dbReference type="Rhea" id="RHEA:47844"/>
        <dbReference type="ChEBI" id="CHEBI:15378"/>
        <dbReference type="ChEBI" id="CHEBI:16526"/>
        <dbReference type="ChEBI" id="CHEBI:33019"/>
        <dbReference type="ChEBI" id="CHEBI:37575"/>
        <dbReference type="ChEBI" id="CHEBI:57841"/>
        <dbReference type="ChEBI" id="CHEBI:62899"/>
        <dbReference type="EC" id="2.5.1.3"/>
    </reaction>
</comment>
<keyword evidence="3 9" id="KW-0479">Metal-binding</keyword>
<dbReference type="CDD" id="cd00564">
    <property type="entry name" value="TMP_TenI"/>
    <property type="match status" value="1"/>
</dbReference>
<keyword evidence="14" id="KW-1185">Reference proteome</keyword>
<dbReference type="GO" id="GO:0009228">
    <property type="term" value="P:thiamine biosynthetic process"/>
    <property type="evidence" value="ECO:0007669"/>
    <property type="project" value="UniProtKB-KW"/>
</dbReference>
<dbReference type="GO" id="GO:0009229">
    <property type="term" value="P:thiamine diphosphate biosynthetic process"/>
    <property type="evidence" value="ECO:0007669"/>
    <property type="project" value="UniProtKB-UniRule"/>
</dbReference>
<comment type="pathway">
    <text evidence="1 9 11">Cofactor biosynthesis; thiamine diphosphate biosynthesis; thiamine phosphate from 4-amino-2-methyl-5-diphosphomethylpyrimidine and 4-methyl-5-(2-phosphoethyl)-thiazole: step 1/1.</text>
</comment>
<evidence type="ECO:0000256" key="9">
    <source>
        <dbReference type="HAMAP-Rule" id="MF_00097"/>
    </source>
</evidence>
<evidence type="ECO:0000256" key="1">
    <source>
        <dbReference type="ARBA" id="ARBA00005165"/>
    </source>
</evidence>
<feature type="binding site" evidence="9">
    <location>
        <begin position="141"/>
        <end position="143"/>
    </location>
    <ligand>
        <name>2-[(2R,5Z)-2-carboxy-4-methylthiazol-5(2H)-ylidene]ethyl phosphate</name>
        <dbReference type="ChEBI" id="CHEBI:62899"/>
    </ligand>
</feature>
<keyword evidence="4 9" id="KW-0460">Magnesium</keyword>
<evidence type="ECO:0000256" key="4">
    <source>
        <dbReference type="ARBA" id="ARBA00022842"/>
    </source>
</evidence>
<feature type="binding site" evidence="9">
    <location>
        <position position="77"/>
    </location>
    <ligand>
        <name>4-amino-2-methyl-5-(diphosphooxymethyl)pyrimidine</name>
        <dbReference type="ChEBI" id="CHEBI:57841"/>
    </ligand>
</feature>
<dbReference type="OrthoDB" id="9812206at2"/>
<evidence type="ECO:0000256" key="11">
    <source>
        <dbReference type="RuleBase" id="RU004253"/>
    </source>
</evidence>
<evidence type="ECO:0000256" key="2">
    <source>
        <dbReference type="ARBA" id="ARBA00022679"/>
    </source>
</evidence>
<dbReference type="SUPFAM" id="SSF51391">
    <property type="entry name" value="Thiamin phosphate synthase"/>
    <property type="match status" value="1"/>
</dbReference>
<protein>
    <recommendedName>
        <fullName evidence="9">Thiamine-phosphate synthase</fullName>
        <shortName evidence="9">TP synthase</shortName>
        <shortName evidence="9">TPS</shortName>
        <ecNumber evidence="9">2.5.1.3</ecNumber>
    </recommendedName>
    <alternativeName>
        <fullName evidence="9">Thiamine-phosphate pyrophosphorylase</fullName>
        <shortName evidence="9">TMP pyrophosphorylase</shortName>
        <shortName evidence="9">TMP-PPase</shortName>
    </alternativeName>
</protein>
<evidence type="ECO:0000313" key="14">
    <source>
        <dbReference type="Proteomes" id="UP000198778"/>
    </source>
</evidence>
<dbReference type="AlphaFoldDB" id="A0A1H0DYZ4"/>
<dbReference type="EMBL" id="FNIL01000003">
    <property type="protein sequence ID" value="SDN75339.1"/>
    <property type="molecule type" value="Genomic_DNA"/>
</dbReference>
<dbReference type="HAMAP" id="MF_00097">
    <property type="entry name" value="TMP_synthase"/>
    <property type="match status" value="1"/>
</dbReference>
<evidence type="ECO:0000256" key="3">
    <source>
        <dbReference type="ARBA" id="ARBA00022723"/>
    </source>
</evidence>
<evidence type="ECO:0000256" key="6">
    <source>
        <dbReference type="ARBA" id="ARBA00047334"/>
    </source>
</evidence>
<dbReference type="UniPathway" id="UPA00060">
    <property type="reaction ID" value="UER00141"/>
</dbReference>
<proteinExistence type="inferred from homology"/>
<keyword evidence="2 9" id="KW-0808">Transferase</keyword>
<dbReference type="InterPro" id="IPR013785">
    <property type="entry name" value="Aldolase_TIM"/>
</dbReference>
<evidence type="ECO:0000256" key="5">
    <source>
        <dbReference type="ARBA" id="ARBA00022977"/>
    </source>
</evidence>
<evidence type="ECO:0000256" key="8">
    <source>
        <dbReference type="ARBA" id="ARBA00047883"/>
    </source>
</evidence>
<dbReference type="Gene3D" id="3.20.20.70">
    <property type="entry name" value="Aldolase class I"/>
    <property type="match status" value="1"/>
</dbReference>
<comment type="function">
    <text evidence="9">Condenses 4-methyl-5-(beta-hydroxyethyl)thiazole monophosphate (THZ-P) and 2-methyl-4-amino-5-hydroxymethyl pyrimidine pyrophosphate (HMP-PP) to form thiamine monophosphate (TMP).</text>
</comment>
<evidence type="ECO:0000259" key="12">
    <source>
        <dbReference type="Pfam" id="PF02581"/>
    </source>
</evidence>
<comment type="similarity">
    <text evidence="9 10">Belongs to the thiamine-phosphate synthase family.</text>
</comment>
<keyword evidence="5 9" id="KW-0784">Thiamine biosynthesis</keyword>
<feature type="binding site" evidence="9">
    <location>
        <position position="144"/>
    </location>
    <ligand>
        <name>4-amino-2-methyl-5-(diphosphooxymethyl)pyrimidine</name>
        <dbReference type="ChEBI" id="CHEBI:57841"/>
    </ligand>
</feature>
<dbReference type="FunFam" id="3.20.20.70:FF:000096">
    <property type="entry name" value="Thiamine-phosphate synthase"/>
    <property type="match status" value="1"/>
</dbReference>
<dbReference type="GO" id="GO:0005737">
    <property type="term" value="C:cytoplasm"/>
    <property type="evidence" value="ECO:0007669"/>
    <property type="project" value="TreeGrafter"/>
</dbReference>
<accession>A0A1H0DYZ4</accession>
<dbReference type="Pfam" id="PF02581">
    <property type="entry name" value="TMP-TENI"/>
    <property type="match status" value="1"/>
</dbReference>
<dbReference type="PANTHER" id="PTHR20857:SF15">
    <property type="entry name" value="THIAMINE-PHOSPHATE SYNTHASE"/>
    <property type="match status" value="1"/>
</dbReference>
<feature type="binding site" evidence="9">
    <location>
        <begin position="41"/>
        <end position="45"/>
    </location>
    <ligand>
        <name>4-amino-2-methyl-5-(diphosphooxymethyl)pyrimidine</name>
        <dbReference type="ChEBI" id="CHEBI:57841"/>
    </ligand>
</feature>
<sequence>MTSLFTRDKLAVYFIAGSQDTARPLREVVFEALRGGVTIFQLREKGEGSLQQENERLELALQMKELCDSFHVPLIINDDVELALQCNADGLHIGQEDMDPEEARKKMGDNKILGVSAYTVAEARSAGKYADYIGVGPMYETQSKADAKSAVGPSRIKMMREEGIQTPIVAIGGIRTDHVSSILQAGADGVSVISAIARAEAPESAAVEFVRETKKFTAAN</sequence>
<evidence type="ECO:0000313" key="13">
    <source>
        <dbReference type="EMBL" id="SDN75339.1"/>
    </source>
</evidence>
<name>A0A1H0DYZ4_9BACI</name>
<feature type="binding site" evidence="9">
    <location>
        <position position="173"/>
    </location>
    <ligand>
        <name>2-[(2R,5Z)-2-carboxy-4-methylthiazol-5(2H)-ylidene]ethyl phosphate</name>
        <dbReference type="ChEBI" id="CHEBI:62899"/>
    </ligand>
</feature>
<feature type="binding site" evidence="9">
    <location>
        <begin position="193"/>
        <end position="194"/>
    </location>
    <ligand>
        <name>2-[(2R,5Z)-2-carboxy-4-methylthiazol-5(2H)-ylidene]ethyl phosphate</name>
        <dbReference type="ChEBI" id="CHEBI:62899"/>
    </ligand>
</feature>
<dbReference type="InterPro" id="IPR036206">
    <property type="entry name" value="ThiamineP_synth_sf"/>
</dbReference>
<dbReference type="InterPro" id="IPR022998">
    <property type="entry name" value="ThiamineP_synth_TenI"/>
</dbReference>
<feature type="binding site" evidence="9">
    <location>
        <position position="78"/>
    </location>
    <ligand>
        <name>Mg(2+)</name>
        <dbReference type="ChEBI" id="CHEBI:18420"/>
    </ligand>
</feature>
<dbReference type="EC" id="2.5.1.3" evidence="9"/>
<evidence type="ECO:0000256" key="10">
    <source>
        <dbReference type="RuleBase" id="RU003826"/>
    </source>
</evidence>
<dbReference type="STRING" id="745820.SAMN04488053_103141"/>
<feature type="binding site" evidence="9">
    <location>
        <position position="116"/>
    </location>
    <ligand>
        <name>4-amino-2-methyl-5-(diphosphooxymethyl)pyrimidine</name>
        <dbReference type="ChEBI" id="CHEBI:57841"/>
    </ligand>
</feature>
<comment type="catalytic activity">
    <reaction evidence="6 9 10">
        <text>4-methyl-5-(2-phosphooxyethyl)-thiazole + 4-amino-2-methyl-5-(diphosphooxymethyl)pyrimidine + H(+) = thiamine phosphate + diphosphate</text>
        <dbReference type="Rhea" id="RHEA:22328"/>
        <dbReference type="ChEBI" id="CHEBI:15378"/>
        <dbReference type="ChEBI" id="CHEBI:33019"/>
        <dbReference type="ChEBI" id="CHEBI:37575"/>
        <dbReference type="ChEBI" id="CHEBI:57841"/>
        <dbReference type="ChEBI" id="CHEBI:58296"/>
        <dbReference type="EC" id="2.5.1.3"/>
    </reaction>
</comment>
<dbReference type="InterPro" id="IPR034291">
    <property type="entry name" value="TMP_synthase"/>
</dbReference>
<comment type="cofactor">
    <cofactor evidence="9">
        <name>Mg(2+)</name>
        <dbReference type="ChEBI" id="CHEBI:18420"/>
    </cofactor>
    <text evidence="9">Binds 1 Mg(2+) ion per subunit.</text>
</comment>
<dbReference type="GO" id="GO:0004789">
    <property type="term" value="F:thiamine-phosphate diphosphorylase activity"/>
    <property type="evidence" value="ECO:0007669"/>
    <property type="project" value="UniProtKB-UniRule"/>
</dbReference>
<reference evidence="14" key="1">
    <citation type="submission" date="2016-10" db="EMBL/GenBank/DDBJ databases">
        <authorList>
            <person name="Varghese N."/>
            <person name="Submissions S."/>
        </authorList>
    </citation>
    <scope>NUCLEOTIDE SEQUENCE [LARGE SCALE GENOMIC DNA]</scope>
    <source>
        <strain evidence="14">CGMCC 1.10369</strain>
    </source>
</reference>
<dbReference type="NCBIfam" id="TIGR00693">
    <property type="entry name" value="thiE"/>
    <property type="match status" value="1"/>
</dbReference>
<dbReference type="Proteomes" id="UP000198778">
    <property type="component" value="Unassembled WGS sequence"/>
</dbReference>
<dbReference type="GO" id="GO:0000287">
    <property type="term" value="F:magnesium ion binding"/>
    <property type="evidence" value="ECO:0007669"/>
    <property type="project" value="UniProtKB-UniRule"/>
</dbReference>
<feature type="binding site" evidence="9">
    <location>
        <position position="97"/>
    </location>
    <ligand>
        <name>Mg(2+)</name>
        <dbReference type="ChEBI" id="CHEBI:18420"/>
    </ligand>
</feature>
<dbReference type="RefSeq" id="WP_090842082.1">
    <property type="nucleotide sequence ID" value="NZ_FNIL01000003.1"/>
</dbReference>
<gene>
    <name evidence="9" type="primary">thiE</name>
    <name evidence="13" type="ORF">SAMN04488053_103141</name>
</gene>
<evidence type="ECO:0000256" key="7">
    <source>
        <dbReference type="ARBA" id="ARBA00047851"/>
    </source>
</evidence>
<organism evidence="13 14">
    <name type="scientific">Alkalicoccus daliensis</name>
    <dbReference type="NCBI Taxonomy" id="745820"/>
    <lineage>
        <taxon>Bacteria</taxon>
        <taxon>Bacillati</taxon>
        <taxon>Bacillota</taxon>
        <taxon>Bacilli</taxon>
        <taxon>Bacillales</taxon>
        <taxon>Bacillaceae</taxon>
        <taxon>Alkalicoccus</taxon>
    </lineage>
</organism>
<comment type="catalytic activity">
    <reaction evidence="7 9 10">
        <text>2-(2-carboxy-4-methylthiazol-5-yl)ethyl phosphate + 4-amino-2-methyl-5-(diphosphooxymethyl)pyrimidine + 2 H(+) = thiamine phosphate + CO2 + diphosphate</text>
        <dbReference type="Rhea" id="RHEA:47848"/>
        <dbReference type="ChEBI" id="CHEBI:15378"/>
        <dbReference type="ChEBI" id="CHEBI:16526"/>
        <dbReference type="ChEBI" id="CHEBI:33019"/>
        <dbReference type="ChEBI" id="CHEBI:37575"/>
        <dbReference type="ChEBI" id="CHEBI:57841"/>
        <dbReference type="ChEBI" id="CHEBI:62890"/>
        <dbReference type="EC" id="2.5.1.3"/>
    </reaction>
</comment>
<feature type="domain" description="Thiamine phosphate synthase/TenI" evidence="12">
    <location>
        <begin position="12"/>
        <end position="196"/>
    </location>
</feature>
<dbReference type="PANTHER" id="PTHR20857">
    <property type="entry name" value="THIAMINE-PHOSPHATE PYROPHOSPHORYLASE"/>
    <property type="match status" value="1"/>
</dbReference>